<accession>A0A7J6F4X1</accession>
<evidence type="ECO:0000256" key="1">
    <source>
        <dbReference type="ARBA" id="ARBA00000900"/>
    </source>
</evidence>
<dbReference type="EMBL" id="JAATIP010000163">
    <property type="protein sequence ID" value="KAF4364939.1"/>
    <property type="molecule type" value="Genomic_DNA"/>
</dbReference>
<comment type="caution">
    <text evidence="14">The sequence shown here is derived from an EMBL/GenBank/DDBJ whole genome shotgun (WGS) entry which is preliminary data.</text>
</comment>
<evidence type="ECO:0000256" key="3">
    <source>
        <dbReference type="ARBA" id="ARBA00004906"/>
    </source>
</evidence>
<dbReference type="GO" id="GO:0061630">
    <property type="term" value="F:ubiquitin protein ligase activity"/>
    <property type="evidence" value="ECO:0007669"/>
    <property type="project" value="UniProtKB-EC"/>
</dbReference>
<dbReference type="InterPro" id="IPR011009">
    <property type="entry name" value="Kinase-like_dom_sf"/>
</dbReference>
<keyword evidence="6 10" id="KW-0547">Nucleotide-binding</keyword>
<dbReference type="InterPro" id="IPR014729">
    <property type="entry name" value="Rossmann-like_a/b/a_fold"/>
</dbReference>
<protein>
    <recommendedName>
        <fullName evidence="4">RING-type E3 ubiquitin transferase</fullName>
        <ecNumber evidence="4">2.3.2.27</ecNumber>
    </recommendedName>
</protein>
<keyword evidence="8" id="KW-0833">Ubl conjugation pathway</keyword>
<comment type="catalytic activity">
    <reaction evidence="1">
        <text>S-ubiquitinyl-[E2 ubiquitin-conjugating enzyme]-L-cysteine + [acceptor protein]-L-lysine = [E2 ubiquitin-conjugating enzyme]-L-cysteine + N(6)-ubiquitinyl-[acceptor protein]-L-lysine.</text>
        <dbReference type="EC" id="2.3.2.27"/>
    </reaction>
</comment>
<dbReference type="Pfam" id="PF00069">
    <property type="entry name" value="Pkinase"/>
    <property type="match status" value="1"/>
</dbReference>
<keyword evidence="9 10" id="KW-0067">ATP-binding</keyword>
<dbReference type="Gene3D" id="3.40.50.620">
    <property type="entry name" value="HUPs"/>
    <property type="match status" value="1"/>
</dbReference>
<dbReference type="PROSITE" id="PS50011">
    <property type="entry name" value="PROTEIN_KINASE_DOM"/>
    <property type="match status" value="1"/>
</dbReference>
<dbReference type="InterPro" id="IPR051348">
    <property type="entry name" value="U-box_ubiquitin_ligases"/>
</dbReference>
<dbReference type="Proteomes" id="UP000525078">
    <property type="component" value="Unassembled WGS sequence"/>
</dbReference>
<evidence type="ECO:0000313" key="15">
    <source>
        <dbReference type="Proteomes" id="UP000525078"/>
    </source>
</evidence>
<dbReference type="PROSITE" id="PS51698">
    <property type="entry name" value="U_BOX"/>
    <property type="match status" value="1"/>
</dbReference>
<dbReference type="InterPro" id="IPR008271">
    <property type="entry name" value="Ser/Thr_kinase_AS"/>
</dbReference>
<dbReference type="SMART" id="SM00504">
    <property type="entry name" value="Ubox"/>
    <property type="match status" value="1"/>
</dbReference>
<feature type="domain" description="Protein kinase" evidence="12">
    <location>
        <begin position="462"/>
        <end position="725"/>
    </location>
</feature>
<organism evidence="14 15">
    <name type="scientific">Cannabis sativa</name>
    <name type="common">Hemp</name>
    <name type="synonym">Marijuana</name>
    <dbReference type="NCBI Taxonomy" id="3483"/>
    <lineage>
        <taxon>Eukaryota</taxon>
        <taxon>Viridiplantae</taxon>
        <taxon>Streptophyta</taxon>
        <taxon>Embryophyta</taxon>
        <taxon>Tracheophyta</taxon>
        <taxon>Spermatophyta</taxon>
        <taxon>Magnoliopsida</taxon>
        <taxon>eudicotyledons</taxon>
        <taxon>Gunneridae</taxon>
        <taxon>Pentapetalae</taxon>
        <taxon>rosids</taxon>
        <taxon>fabids</taxon>
        <taxon>Rosales</taxon>
        <taxon>Cannabaceae</taxon>
        <taxon>Cannabis</taxon>
    </lineage>
</organism>
<dbReference type="InterPro" id="IPR003613">
    <property type="entry name" value="Ubox_domain"/>
</dbReference>
<evidence type="ECO:0000256" key="8">
    <source>
        <dbReference type="ARBA" id="ARBA00022786"/>
    </source>
</evidence>
<feature type="binding site" evidence="10">
    <location>
        <position position="489"/>
    </location>
    <ligand>
        <name>ATP</name>
        <dbReference type="ChEBI" id="CHEBI:30616"/>
    </ligand>
</feature>
<reference evidence="14 15" key="1">
    <citation type="journal article" date="2020" name="bioRxiv">
        <title>Sequence and annotation of 42 cannabis genomes reveals extensive copy number variation in cannabinoid synthesis and pathogen resistance genes.</title>
        <authorList>
            <person name="Mckernan K.J."/>
            <person name="Helbert Y."/>
            <person name="Kane L.T."/>
            <person name="Ebling H."/>
            <person name="Zhang L."/>
            <person name="Liu B."/>
            <person name="Eaton Z."/>
            <person name="Mclaughlin S."/>
            <person name="Kingan S."/>
            <person name="Baybayan P."/>
            <person name="Concepcion G."/>
            <person name="Jordan M."/>
            <person name="Riva A."/>
            <person name="Barbazuk W."/>
            <person name="Harkins T."/>
        </authorList>
    </citation>
    <scope>NUCLEOTIDE SEQUENCE [LARGE SCALE GENOMIC DNA]</scope>
    <source>
        <strain evidence="15">cv. Jamaican Lion 4</strain>
        <tissue evidence="14">Leaf</tissue>
    </source>
</reference>
<dbReference type="Gene3D" id="1.10.510.10">
    <property type="entry name" value="Transferase(Phosphotransferase) domain 1"/>
    <property type="match status" value="1"/>
</dbReference>
<evidence type="ECO:0000256" key="4">
    <source>
        <dbReference type="ARBA" id="ARBA00012483"/>
    </source>
</evidence>
<dbReference type="InterPro" id="IPR000719">
    <property type="entry name" value="Prot_kinase_dom"/>
</dbReference>
<comment type="function">
    <text evidence="2">Functions as an E3 ubiquitin ligase.</text>
</comment>
<evidence type="ECO:0000256" key="9">
    <source>
        <dbReference type="ARBA" id="ARBA00022840"/>
    </source>
</evidence>
<proteinExistence type="predicted"/>
<dbReference type="InterPro" id="IPR017441">
    <property type="entry name" value="Protein_kinase_ATP_BS"/>
</dbReference>
<dbReference type="SUPFAM" id="SSF52402">
    <property type="entry name" value="Adenine nucleotide alpha hydrolases-like"/>
    <property type="match status" value="1"/>
</dbReference>
<evidence type="ECO:0000256" key="7">
    <source>
        <dbReference type="ARBA" id="ARBA00022777"/>
    </source>
</evidence>
<dbReference type="PROSITE" id="PS00108">
    <property type="entry name" value="PROTEIN_KINASE_ST"/>
    <property type="match status" value="1"/>
</dbReference>
<evidence type="ECO:0000256" key="11">
    <source>
        <dbReference type="SAM" id="Coils"/>
    </source>
</evidence>
<sequence length="815" mass="91037">MSIRENVEADERFSMATPSCSSEIGIAINGNKNSKYMVQWALNKFVPEGNINIKLIHVHPRILTVPTAMGNFLPISDVREDIAEAYKTEMHWKTIELLLPYKKMCLQRKVEVEVVVIESNDVPNAIAAKVAELAITKLVIGAPSRSMFIRKPKGLSTKISERAPKSCAVYAISKGKLSSVRPSQLERVQSVYSMNNDNSDSCSVISNSSYASSSQTEVGSVTSSCSYQSSSLTLQRFQALKSMNQTLLKPRKLSCDSYYFKYQLTDLEEGKDNADSCSSISDAEHTVSHISSSGSFANDNHSFTSSDQASTFDVCTESSMSESPADLNFELEKLRTELRHVKGMYAMAQSETNAASRKASTTLKDLNKNLLDNSKRLEEIIAEEDKTKALAKEEKEKHEAAKRKAMYVRQCVEREASLKKDAEMKAMHDAKEIEKLEIALTGNLQQYQQFTWEEIQSATCNFSEVLKIGFGGYGTVYKCKFHQTTAAVKVLSSNESCKDKQFLRELDILSKIHHPHLLILIGACLDRGCLVYEYMENGSLEDRLMQRQGTPPIPWFDRYRIAWEVASALAFLHKSKPKPIIHRDLKPANILLDQNLVSKIGDVGLAALFQSDQSHSSTMFMETGPVGTLCYMDPEYQRTGLISPKSDVYGFGMVILQLLTAKPALALAHVVETAVKEGCLEDILDSKAGNWPSEETKEMVELGLSCVELFRKDRPDLQAQILPTLQRLKITADKARDSASRMHFSPPPNHFICPILKDVMNDPCAAADGYTYDRKAIEMWLQSSDISPMTNLPLSTKNLVPNYTLLSAIMDWKSK</sequence>
<dbReference type="UniPathway" id="UPA00143"/>
<feature type="domain" description="U-box" evidence="13">
    <location>
        <begin position="746"/>
        <end position="815"/>
    </location>
</feature>
<evidence type="ECO:0000256" key="6">
    <source>
        <dbReference type="ARBA" id="ARBA00022741"/>
    </source>
</evidence>
<dbReference type="Pfam" id="PF04564">
    <property type="entry name" value="U-box"/>
    <property type="match status" value="1"/>
</dbReference>
<evidence type="ECO:0000313" key="14">
    <source>
        <dbReference type="EMBL" id="KAF4364939.1"/>
    </source>
</evidence>
<keyword evidence="7" id="KW-0418">Kinase</keyword>
<evidence type="ECO:0000259" key="12">
    <source>
        <dbReference type="PROSITE" id="PS50011"/>
    </source>
</evidence>
<evidence type="ECO:0000259" key="13">
    <source>
        <dbReference type="PROSITE" id="PS51698"/>
    </source>
</evidence>
<gene>
    <name evidence="14" type="ORF">F8388_020653</name>
</gene>
<comment type="pathway">
    <text evidence="3">Protein modification; protein ubiquitination.</text>
</comment>
<dbReference type="GO" id="GO:0016567">
    <property type="term" value="P:protein ubiquitination"/>
    <property type="evidence" value="ECO:0007669"/>
    <property type="project" value="UniProtKB-UniPathway"/>
</dbReference>
<dbReference type="AlphaFoldDB" id="A0A7J6F4X1"/>
<feature type="coiled-coil region" evidence="11">
    <location>
        <begin position="331"/>
        <end position="404"/>
    </location>
</feature>
<dbReference type="CDD" id="cd01989">
    <property type="entry name" value="USP_STK_Ubox_N"/>
    <property type="match status" value="1"/>
</dbReference>
<evidence type="ECO:0000256" key="5">
    <source>
        <dbReference type="ARBA" id="ARBA00022679"/>
    </source>
</evidence>
<dbReference type="PROSITE" id="PS00107">
    <property type="entry name" value="PROTEIN_KINASE_ATP"/>
    <property type="match status" value="1"/>
</dbReference>
<dbReference type="GO" id="GO:0005524">
    <property type="term" value="F:ATP binding"/>
    <property type="evidence" value="ECO:0007669"/>
    <property type="project" value="UniProtKB-UniRule"/>
</dbReference>
<name>A0A7J6F4X1_CANSA</name>
<dbReference type="SUPFAM" id="SSF57850">
    <property type="entry name" value="RING/U-box"/>
    <property type="match status" value="1"/>
</dbReference>
<dbReference type="GO" id="GO:0004672">
    <property type="term" value="F:protein kinase activity"/>
    <property type="evidence" value="ECO:0007669"/>
    <property type="project" value="InterPro"/>
</dbReference>
<dbReference type="Gene3D" id="3.30.200.20">
    <property type="entry name" value="Phosphorylase Kinase, domain 1"/>
    <property type="match status" value="1"/>
</dbReference>
<dbReference type="EC" id="2.3.2.27" evidence="4"/>
<dbReference type="PANTHER" id="PTHR45647:SF15">
    <property type="entry name" value="U-BOX DOMAIN-CONTAINING PROTEIN 35"/>
    <property type="match status" value="1"/>
</dbReference>
<evidence type="ECO:0000256" key="2">
    <source>
        <dbReference type="ARBA" id="ARBA00003861"/>
    </source>
</evidence>
<dbReference type="Gene3D" id="3.30.40.10">
    <property type="entry name" value="Zinc/RING finger domain, C3HC4 (zinc finger)"/>
    <property type="match status" value="1"/>
</dbReference>
<dbReference type="InterPro" id="IPR013083">
    <property type="entry name" value="Znf_RING/FYVE/PHD"/>
</dbReference>
<dbReference type="SMART" id="SM00220">
    <property type="entry name" value="S_TKc"/>
    <property type="match status" value="1"/>
</dbReference>
<keyword evidence="11" id="KW-0175">Coiled coil</keyword>
<evidence type="ECO:0000256" key="10">
    <source>
        <dbReference type="PROSITE-ProRule" id="PRU10141"/>
    </source>
</evidence>
<dbReference type="SUPFAM" id="SSF56112">
    <property type="entry name" value="Protein kinase-like (PK-like)"/>
    <property type="match status" value="1"/>
</dbReference>
<dbReference type="PANTHER" id="PTHR45647">
    <property type="entry name" value="OS02G0152300 PROTEIN"/>
    <property type="match status" value="1"/>
</dbReference>
<keyword evidence="5" id="KW-0808">Transferase</keyword>
<dbReference type="CDD" id="cd16655">
    <property type="entry name" value="RING-Ubox_WDSUB1-like"/>
    <property type="match status" value="1"/>
</dbReference>